<dbReference type="Pfam" id="PF01497">
    <property type="entry name" value="Peripla_BP_2"/>
    <property type="match status" value="1"/>
</dbReference>
<dbReference type="Gene3D" id="3.40.50.1980">
    <property type="entry name" value="Nitrogenase molybdenum iron protein domain"/>
    <property type="match status" value="2"/>
</dbReference>
<protein>
    <submittedName>
        <fullName evidence="2">ABC transporter substrate-binding protein</fullName>
    </submittedName>
</protein>
<proteinExistence type="predicted"/>
<feature type="domain" description="Fe/B12 periplasmic-binding" evidence="1">
    <location>
        <begin position="10"/>
        <end position="269"/>
    </location>
</feature>
<dbReference type="PROSITE" id="PS50983">
    <property type="entry name" value="FE_B12_PBP"/>
    <property type="match status" value="1"/>
</dbReference>
<evidence type="ECO:0000313" key="3">
    <source>
        <dbReference type="Proteomes" id="UP001595729"/>
    </source>
</evidence>
<evidence type="ECO:0000259" key="1">
    <source>
        <dbReference type="PROSITE" id="PS50983"/>
    </source>
</evidence>
<dbReference type="Proteomes" id="UP001595729">
    <property type="component" value="Unassembled WGS sequence"/>
</dbReference>
<name>A0ABV7W2E9_9BURK</name>
<keyword evidence="3" id="KW-1185">Reference proteome</keyword>
<sequence>MTVALPGPQRIVCLTEETTEWLYLLGQEARIVGISGYTVRPRRARDEKPKVSAFLNAKIDKILDLQPDCVFGFSDLQADIAAALIRAGVQVTVFNQRSVEEIFSMLFQVAAMVGCAEDGLARIAVMRQRLDAIRAEVAALEAEGKRRPRVFFEEWDEPHISGIRWVSELLGIAGGDDIFPELAVQSLGKHRIIADGAEIVRRAPDIVIGSWCGKKFRAEKVAARAGWQDVPAVRNGQLFEIKSADILQPGPAALTDGVEQMHRIVKQWMVAHG</sequence>
<dbReference type="InterPro" id="IPR051030">
    <property type="entry name" value="Vitamin_B12-ABC_binding"/>
</dbReference>
<reference evidence="3" key="1">
    <citation type="journal article" date="2019" name="Int. J. Syst. Evol. Microbiol.">
        <title>The Global Catalogue of Microorganisms (GCM) 10K type strain sequencing project: providing services to taxonomists for standard genome sequencing and annotation.</title>
        <authorList>
            <consortium name="The Broad Institute Genomics Platform"/>
            <consortium name="The Broad Institute Genome Sequencing Center for Infectious Disease"/>
            <person name="Wu L."/>
            <person name="Ma J."/>
        </authorList>
    </citation>
    <scope>NUCLEOTIDE SEQUENCE [LARGE SCALE GENOMIC DNA]</scope>
    <source>
        <strain evidence="3">KCTC 42501</strain>
    </source>
</reference>
<organism evidence="2 3">
    <name type="scientific">Hydrogenophaga luteola</name>
    <dbReference type="NCBI Taxonomy" id="1591122"/>
    <lineage>
        <taxon>Bacteria</taxon>
        <taxon>Pseudomonadati</taxon>
        <taxon>Pseudomonadota</taxon>
        <taxon>Betaproteobacteria</taxon>
        <taxon>Burkholderiales</taxon>
        <taxon>Comamonadaceae</taxon>
        <taxon>Hydrogenophaga</taxon>
    </lineage>
</organism>
<gene>
    <name evidence="2" type="ORF">ACFOPI_08195</name>
</gene>
<dbReference type="RefSeq" id="WP_382172818.1">
    <property type="nucleotide sequence ID" value="NZ_JBHRXX010000002.1"/>
</dbReference>
<dbReference type="SUPFAM" id="SSF53807">
    <property type="entry name" value="Helical backbone' metal receptor"/>
    <property type="match status" value="1"/>
</dbReference>
<accession>A0ABV7W2E9</accession>
<dbReference type="InterPro" id="IPR002491">
    <property type="entry name" value="ABC_transptr_periplasmic_BD"/>
</dbReference>
<evidence type="ECO:0000313" key="2">
    <source>
        <dbReference type="EMBL" id="MFC3683569.1"/>
    </source>
</evidence>
<dbReference type="PANTHER" id="PTHR42860">
    <property type="entry name" value="VITAMIN B12-BINDING PROTEIN"/>
    <property type="match status" value="1"/>
</dbReference>
<dbReference type="EMBL" id="JBHRXX010000002">
    <property type="protein sequence ID" value="MFC3683569.1"/>
    <property type="molecule type" value="Genomic_DNA"/>
</dbReference>
<comment type="caution">
    <text evidence="2">The sequence shown here is derived from an EMBL/GenBank/DDBJ whole genome shotgun (WGS) entry which is preliminary data.</text>
</comment>
<dbReference type="PANTHER" id="PTHR42860:SF2">
    <property type="entry name" value="BLL4160 PROTEIN"/>
    <property type="match status" value="1"/>
</dbReference>